<reference evidence="2" key="1">
    <citation type="submission" date="2022-05" db="EMBL/GenBank/DDBJ databases">
        <title>Novel bacterial taxa in a minimal lignocellulolytic consortium and its capacity to transform plastics disclosed by genome-resolved metagenomics.</title>
        <authorList>
            <person name="Rodriguez C.A.D."/>
            <person name="Diaz-Garcia L."/>
            <person name="Herrera K."/>
            <person name="Tarazona N.A."/>
            <person name="Sproer C."/>
            <person name="Overmann J."/>
            <person name="Jimenez D.J."/>
        </authorList>
    </citation>
    <scope>NUCLEOTIDE SEQUENCE</scope>
    <source>
        <strain evidence="2">MAG5</strain>
    </source>
</reference>
<dbReference type="PANTHER" id="PTHR43861:SF1">
    <property type="entry name" value="TRANS-ACONITATE 2-METHYLTRANSFERASE"/>
    <property type="match status" value="1"/>
</dbReference>
<keyword evidence="2" id="KW-0489">Methyltransferase</keyword>
<dbReference type="CDD" id="cd02440">
    <property type="entry name" value="AdoMet_MTases"/>
    <property type="match status" value="1"/>
</dbReference>
<keyword evidence="2" id="KW-0808">Transferase</keyword>
<dbReference type="InterPro" id="IPR013216">
    <property type="entry name" value="Methyltransf_11"/>
</dbReference>
<evidence type="ECO:0000313" key="3">
    <source>
        <dbReference type="Proteomes" id="UP001056756"/>
    </source>
</evidence>
<feature type="domain" description="Methyltransferase type 11" evidence="1">
    <location>
        <begin position="75"/>
        <end position="172"/>
    </location>
</feature>
<dbReference type="SUPFAM" id="SSF53335">
    <property type="entry name" value="S-adenosyl-L-methionine-dependent methyltransferases"/>
    <property type="match status" value="1"/>
</dbReference>
<dbReference type="GO" id="GO:0008757">
    <property type="term" value="F:S-adenosylmethionine-dependent methyltransferase activity"/>
    <property type="evidence" value="ECO:0007669"/>
    <property type="project" value="InterPro"/>
</dbReference>
<dbReference type="KEGG" id="plig:NAG76_18515"/>
<dbReference type="GO" id="GO:0032259">
    <property type="term" value="P:methylation"/>
    <property type="evidence" value="ECO:0007669"/>
    <property type="project" value="UniProtKB-KW"/>
</dbReference>
<dbReference type="AlphaFoldDB" id="A0A9J6ZD99"/>
<organism evidence="2 3">
    <name type="scientific">Candidatus Pristimantibacillus lignocellulolyticus</name>
    <dbReference type="NCBI Taxonomy" id="2994561"/>
    <lineage>
        <taxon>Bacteria</taxon>
        <taxon>Bacillati</taxon>
        <taxon>Bacillota</taxon>
        <taxon>Bacilli</taxon>
        <taxon>Bacillales</taxon>
        <taxon>Paenibacillaceae</taxon>
        <taxon>Candidatus Pristimantibacillus</taxon>
    </lineage>
</organism>
<dbReference type="EMBL" id="CP097899">
    <property type="protein sequence ID" value="URN93801.1"/>
    <property type="molecule type" value="Genomic_DNA"/>
</dbReference>
<dbReference type="Pfam" id="PF08241">
    <property type="entry name" value="Methyltransf_11"/>
    <property type="match status" value="1"/>
</dbReference>
<dbReference type="Gene3D" id="3.40.50.150">
    <property type="entry name" value="Vaccinia Virus protein VP39"/>
    <property type="match status" value="1"/>
</dbReference>
<evidence type="ECO:0000313" key="2">
    <source>
        <dbReference type="EMBL" id="URN93801.1"/>
    </source>
</evidence>
<name>A0A9J6ZD99_9BACL</name>
<sequence length="270" mass="30758">MSKKSSNRTNIIVDSEVGTAISVDLDKDIIHKTNSFYWGTKGNDFLRAIVLPYYGAYISEEKYQLFGDVSGKKLLEIGCGNGQSLQYQGERNASELWAIDISERQIEKASQHLKAYGLSAKLICSPMEKECGIPEEYFDYVYSIYAIGWTTDLEGTFCRIAAYLKKDGVFIFSWSHPIHRCVTSDKDKFTFKKSYFDECWYPVAVEEGELLLADRNLSTYVNALAKAGFVIEQMIEQSDDEIMQSQDDHSDLSKRAKLFPITFVIKARKL</sequence>
<evidence type="ECO:0000259" key="1">
    <source>
        <dbReference type="Pfam" id="PF08241"/>
    </source>
</evidence>
<dbReference type="PANTHER" id="PTHR43861">
    <property type="entry name" value="TRANS-ACONITATE 2-METHYLTRANSFERASE-RELATED"/>
    <property type="match status" value="1"/>
</dbReference>
<protein>
    <submittedName>
        <fullName evidence="2">Class I SAM-dependent methyltransferase</fullName>
    </submittedName>
</protein>
<dbReference type="Proteomes" id="UP001056756">
    <property type="component" value="Chromosome"/>
</dbReference>
<dbReference type="InterPro" id="IPR029063">
    <property type="entry name" value="SAM-dependent_MTases_sf"/>
</dbReference>
<proteinExistence type="predicted"/>
<accession>A0A9J6ZD99</accession>
<gene>
    <name evidence="2" type="ORF">NAG76_18515</name>
</gene>